<keyword evidence="1" id="KW-1133">Transmembrane helix</keyword>
<feature type="transmembrane region" description="Helical" evidence="1">
    <location>
        <begin position="18"/>
        <end position="37"/>
    </location>
</feature>
<organism evidence="2 3">
    <name type="scientific">Snodgrassella alvi</name>
    <dbReference type="NCBI Taxonomy" id="1196083"/>
    <lineage>
        <taxon>Bacteria</taxon>
        <taxon>Pseudomonadati</taxon>
        <taxon>Pseudomonadota</taxon>
        <taxon>Betaproteobacteria</taxon>
        <taxon>Neisseriales</taxon>
        <taxon>Neisseriaceae</taxon>
        <taxon>Snodgrassella</taxon>
    </lineage>
</organism>
<protein>
    <submittedName>
        <fullName evidence="2">Uncharacterized protein</fullName>
    </submittedName>
</protein>
<accession>A0A2N9WT85</accession>
<name>A0A2N9WT85_9NEIS</name>
<evidence type="ECO:0000313" key="3">
    <source>
        <dbReference type="Proteomes" id="UP000231293"/>
    </source>
</evidence>
<sequence>MFEKIVTNLRTKKLFKELVILLASYFVFILGTVGWYYFDNCEQAGSCAFLGICGLITFFVYLVIVNYKTLKSIFSRSNDNNSPSFKALFIQLTLFILVFFLYFYGCGYLLVSFDIGFNPESMLTAVYIWILFFLLCCCISLFILFVAKTIKLLFLRSAHNNTVS</sequence>
<evidence type="ECO:0000313" key="2">
    <source>
        <dbReference type="EMBL" id="PIT14545.1"/>
    </source>
</evidence>
<feature type="transmembrane region" description="Helical" evidence="1">
    <location>
        <begin position="88"/>
        <end position="111"/>
    </location>
</feature>
<dbReference type="Proteomes" id="UP000231293">
    <property type="component" value="Unassembled WGS sequence"/>
</dbReference>
<dbReference type="AlphaFoldDB" id="A0A2N9WT85"/>
<gene>
    <name evidence="2" type="ORF">BGI32_07390</name>
</gene>
<reference evidence="2 3" key="1">
    <citation type="journal article" date="2017" name="MBio">
        <title>Type VI secretion-mediated competition in the bee gut microbiome.</title>
        <authorList>
            <person name="Steele M.I."/>
            <person name="Kwong W.K."/>
            <person name="Powell J.E."/>
            <person name="Whiteley M."/>
            <person name="Moran N.A."/>
        </authorList>
    </citation>
    <scope>NUCLEOTIDE SEQUENCE [LARGE SCALE GENOMIC DNA]</scope>
    <source>
        <strain evidence="2 3">App2-2</strain>
    </source>
</reference>
<dbReference type="EMBL" id="MDVB01000084">
    <property type="protein sequence ID" value="PIT14545.1"/>
    <property type="molecule type" value="Genomic_DNA"/>
</dbReference>
<keyword evidence="1" id="KW-0812">Transmembrane</keyword>
<feature type="transmembrane region" description="Helical" evidence="1">
    <location>
        <begin position="43"/>
        <end position="67"/>
    </location>
</feature>
<keyword evidence="1" id="KW-0472">Membrane</keyword>
<feature type="transmembrane region" description="Helical" evidence="1">
    <location>
        <begin position="126"/>
        <end position="147"/>
    </location>
</feature>
<comment type="caution">
    <text evidence="2">The sequence shown here is derived from an EMBL/GenBank/DDBJ whole genome shotgun (WGS) entry which is preliminary data.</text>
</comment>
<evidence type="ECO:0000256" key="1">
    <source>
        <dbReference type="SAM" id="Phobius"/>
    </source>
</evidence>
<dbReference type="RefSeq" id="WP_100091033.1">
    <property type="nucleotide sequence ID" value="NZ_MDVB01000084.1"/>
</dbReference>
<proteinExistence type="predicted"/>